<dbReference type="Proteomes" id="UP000440714">
    <property type="component" value="Unassembled WGS sequence"/>
</dbReference>
<dbReference type="AlphaFoldDB" id="A0A698FRC1"/>
<evidence type="ECO:0008006" key="3">
    <source>
        <dbReference type="Google" id="ProtNLM"/>
    </source>
</evidence>
<dbReference type="RefSeq" id="WP_214097597.1">
    <property type="nucleotide sequence ID" value="NZ_CP177183.1"/>
</dbReference>
<reference evidence="1 2" key="1">
    <citation type="submission" date="2019-09" db="EMBL/GenBank/DDBJ databases">
        <authorList>
            <consortium name="PulseNet: The National Subtyping Network for Foodborne Disease Surveillance"/>
            <person name="Tarr C.L."/>
            <person name="Trees E."/>
            <person name="Katz L.S."/>
            <person name="Carleton-Romer H.A."/>
            <person name="Stroika S."/>
            <person name="Kucerova Z."/>
            <person name="Roache K.F."/>
            <person name="Sabol A.L."/>
            <person name="Besser J."/>
            <person name="Gerner-Smidt P."/>
        </authorList>
    </citation>
    <scope>NUCLEOTIDE SEQUENCE [LARGE SCALE GENOMIC DNA]</scope>
    <source>
        <strain evidence="1 2">PNUSAC011760</strain>
    </source>
</reference>
<protein>
    <recommendedName>
        <fullName evidence="3">Ancestral polypeptide</fullName>
    </recommendedName>
</protein>
<dbReference type="EMBL" id="AAKYAN010000002">
    <property type="protein sequence ID" value="ECW8954159.1"/>
    <property type="molecule type" value="Genomic_DNA"/>
</dbReference>
<evidence type="ECO:0000313" key="2">
    <source>
        <dbReference type="Proteomes" id="UP000440714"/>
    </source>
</evidence>
<comment type="caution">
    <text evidence="1">The sequence shown here is derived from an EMBL/GenBank/DDBJ whole genome shotgun (WGS) entry which is preliminary data.</text>
</comment>
<sequence length="337" mass="36344">MPLPLIPVLLGAAALGAAGYGAKKGYDGYCDTKEAQRYHERAENLFDSTNAKLKESKKTATNEFEKLGKIKARIVEGSLKQYQVLIEKLDIDYQKNIDEVLQSVDFESIASFNQELITIQMAVGGLLSSGTAGAMAGFGAYGAVGLLGTASTGTAIGSLSGVAATNATLAWLGGGSLAAGGFGMAGGTLVLGGIVAAPIIAVAGSIFASMAEDKKYDARSYYYSVKALSETMQAEALLWNEIHNKTKEQMLSIRELDDDLRDVIYKVEEIAHAKGYKVKEWSEEEFEILKQMIQISEAMVNIIKSPILSDNDTTTQKIISLQKECVKLNKEIEEKWS</sequence>
<accession>A0A698FRC1</accession>
<proteinExistence type="predicted"/>
<gene>
    <name evidence="1" type="ORF">F5R70_01685</name>
</gene>
<evidence type="ECO:0000313" key="1">
    <source>
        <dbReference type="EMBL" id="ECW8954159.1"/>
    </source>
</evidence>
<organism evidence="1 2">
    <name type="scientific">Campylobacter lari</name>
    <dbReference type="NCBI Taxonomy" id="201"/>
    <lineage>
        <taxon>Bacteria</taxon>
        <taxon>Pseudomonadati</taxon>
        <taxon>Campylobacterota</taxon>
        <taxon>Epsilonproteobacteria</taxon>
        <taxon>Campylobacterales</taxon>
        <taxon>Campylobacteraceae</taxon>
        <taxon>Campylobacter</taxon>
    </lineage>
</organism>
<name>A0A698FRC1_CAMLA</name>